<comment type="caution">
    <text evidence="7">The sequence shown here is derived from an EMBL/GenBank/DDBJ whole genome shotgun (WGS) entry which is preliminary data.</text>
</comment>
<dbReference type="GO" id="GO:0004497">
    <property type="term" value="F:monooxygenase activity"/>
    <property type="evidence" value="ECO:0007669"/>
    <property type="project" value="UniProtKB-KW"/>
</dbReference>
<keyword evidence="2" id="KW-0285">Flavoprotein</keyword>
<dbReference type="InterPro" id="IPR002938">
    <property type="entry name" value="FAD-bd"/>
</dbReference>
<protein>
    <submittedName>
        <fullName evidence="7">FAD-dependent monooxygenase</fullName>
    </submittedName>
</protein>
<feature type="region of interest" description="Disordered" evidence="5">
    <location>
        <begin position="383"/>
        <end position="410"/>
    </location>
</feature>
<sequence>MGSRGRAVVVGGGIGGLAAAVGLHRTGWEVAVLERSAVLDDAGAGISLAANGIRALEALGLGAAVRRAARPQYTGGTRAPDGRWLSRMDGAALERALGVPMTGVPRAELHALLRAALPQSALLVGRTAERITTGSARPVVHCQGGEAHEADVVVAADGVRSRIRAALFPEHPGPAYSGSTVLRAITARPVRLDTDFTLVWGPGAEFGHIGFRDGRAEWHAVLNAPAGVRHADPLAVVTRRFASWPGPVQDLLAATRPEDVLHHDIHELAVPLPRFVSGRVALLGDAAHAMTPHLGQGACQALEDAVTLAAELAAGPGPEAALARYDALRRPRTQAVTVAARRAGRMGQQLTHPLAVALRNTALRLAPSGATIRTILRHADWTPPRLPGVPAATAAGTDTGTGTGPGPRDR</sequence>
<evidence type="ECO:0000256" key="2">
    <source>
        <dbReference type="ARBA" id="ARBA00022630"/>
    </source>
</evidence>
<keyword evidence="7" id="KW-0503">Monooxygenase</keyword>
<keyword evidence="3" id="KW-0274">FAD</keyword>
<dbReference type="PANTHER" id="PTHR46496:SF1">
    <property type="entry name" value="ZEAXANTHIN EPOXIDASE, CHLOROPLASTIC"/>
    <property type="match status" value="1"/>
</dbReference>
<feature type="compositionally biased region" description="Gly residues" evidence="5">
    <location>
        <begin position="399"/>
        <end position="410"/>
    </location>
</feature>
<dbReference type="Gene3D" id="3.50.50.60">
    <property type="entry name" value="FAD/NAD(P)-binding domain"/>
    <property type="match status" value="1"/>
</dbReference>
<comment type="cofactor">
    <cofactor evidence="1">
        <name>FAD</name>
        <dbReference type="ChEBI" id="CHEBI:57692"/>
    </cofactor>
</comment>
<evidence type="ECO:0000259" key="6">
    <source>
        <dbReference type="Pfam" id="PF01494"/>
    </source>
</evidence>
<gene>
    <name evidence="7" type="ORF">LG632_10830</name>
</gene>
<evidence type="ECO:0000313" key="7">
    <source>
        <dbReference type="EMBL" id="MCB5179872.1"/>
    </source>
</evidence>
<evidence type="ECO:0000256" key="3">
    <source>
        <dbReference type="ARBA" id="ARBA00022827"/>
    </source>
</evidence>
<proteinExistence type="predicted"/>
<evidence type="ECO:0000256" key="1">
    <source>
        <dbReference type="ARBA" id="ARBA00001974"/>
    </source>
</evidence>
<dbReference type="PANTHER" id="PTHR46496">
    <property type="match status" value="1"/>
</dbReference>
<evidence type="ECO:0000313" key="8">
    <source>
        <dbReference type="Proteomes" id="UP001199054"/>
    </source>
</evidence>
<keyword evidence="4" id="KW-0560">Oxidoreductase</keyword>
<dbReference type="InterPro" id="IPR036188">
    <property type="entry name" value="FAD/NAD-bd_sf"/>
</dbReference>
<name>A0ABS8B5K8_9ACTN</name>
<feature type="compositionally biased region" description="Low complexity" evidence="5">
    <location>
        <begin position="388"/>
        <end position="398"/>
    </location>
</feature>
<evidence type="ECO:0000256" key="5">
    <source>
        <dbReference type="SAM" id="MobiDB-lite"/>
    </source>
</evidence>
<dbReference type="Proteomes" id="UP001199054">
    <property type="component" value="Unassembled WGS sequence"/>
</dbReference>
<evidence type="ECO:0000256" key="4">
    <source>
        <dbReference type="ARBA" id="ARBA00023002"/>
    </source>
</evidence>
<organism evidence="7 8">
    <name type="scientific">Streptomyces antimicrobicus</name>
    <dbReference type="NCBI Taxonomy" id="2883108"/>
    <lineage>
        <taxon>Bacteria</taxon>
        <taxon>Bacillati</taxon>
        <taxon>Actinomycetota</taxon>
        <taxon>Actinomycetes</taxon>
        <taxon>Kitasatosporales</taxon>
        <taxon>Streptomycetaceae</taxon>
        <taxon>Streptomyces</taxon>
    </lineage>
</organism>
<dbReference type="Pfam" id="PF01494">
    <property type="entry name" value="FAD_binding_3"/>
    <property type="match status" value="1"/>
</dbReference>
<reference evidence="7 8" key="1">
    <citation type="submission" date="2021-10" db="EMBL/GenBank/DDBJ databases">
        <title>Streptomyces sp. strain SMC 277, a novel streptomycete isolated from soil.</title>
        <authorList>
            <person name="Chanama M."/>
        </authorList>
    </citation>
    <scope>NUCLEOTIDE SEQUENCE [LARGE SCALE GENOMIC DNA]</scope>
    <source>
        <strain evidence="7 8">SMC 277</strain>
    </source>
</reference>
<keyword evidence="8" id="KW-1185">Reference proteome</keyword>
<accession>A0ABS8B5K8</accession>
<dbReference type="PRINTS" id="PR00420">
    <property type="entry name" value="RNGMNOXGNASE"/>
</dbReference>
<dbReference type="SUPFAM" id="SSF51905">
    <property type="entry name" value="FAD/NAD(P)-binding domain"/>
    <property type="match status" value="1"/>
</dbReference>
<feature type="domain" description="FAD-binding" evidence="6">
    <location>
        <begin position="8"/>
        <end position="337"/>
    </location>
</feature>
<dbReference type="EMBL" id="JAJAUY010000030">
    <property type="protein sequence ID" value="MCB5179872.1"/>
    <property type="molecule type" value="Genomic_DNA"/>
</dbReference>
<dbReference type="RefSeq" id="WP_226726714.1">
    <property type="nucleotide sequence ID" value="NZ_JAJAUY010000030.1"/>
</dbReference>